<evidence type="ECO:0000313" key="3">
    <source>
        <dbReference type="Proteomes" id="UP000799324"/>
    </source>
</evidence>
<dbReference type="EMBL" id="MU004290">
    <property type="protein sequence ID" value="KAF2662105.1"/>
    <property type="molecule type" value="Genomic_DNA"/>
</dbReference>
<evidence type="ECO:0000313" key="2">
    <source>
        <dbReference type="EMBL" id="KAF2662105.1"/>
    </source>
</evidence>
<accession>A0A6A6TPV1</accession>
<feature type="non-terminal residue" evidence="2">
    <location>
        <position position="284"/>
    </location>
</feature>
<feature type="region of interest" description="Disordered" evidence="1">
    <location>
        <begin position="133"/>
        <end position="156"/>
    </location>
</feature>
<evidence type="ECO:0000256" key="1">
    <source>
        <dbReference type="SAM" id="MobiDB-lite"/>
    </source>
</evidence>
<protein>
    <submittedName>
        <fullName evidence="2">Uncharacterized protein</fullName>
    </submittedName>
</protein>
<feature type="compositionally biased region" description="Acidic residues" evidence="1">
    <location>
        <begin position="232"/>
        <end position="242"/>
    </location>
</feature>
<keyword evidence="3" id="KW-1185">Reference proteome</keyword>
<dbReference type="Proteomes" id="UP000799324">
    <property type="component" value="Unassembled WGS sequence"/>
</dbReference>
<feature type="non-terminal residue" evidence="2">
    <location>
        <position position="1"/>
    </location>
</feature>
<dbReference type="OrthoDB" id="424402at2759"/>
<organism evidence="2 3">
    <name type="scientific">Lophiostoma macrostomum CBS 122681</name>
    <dbReference type="NCBI Taxonomy" id="1314788"/>
    <lineage>
        <taxon>Eukaryota</taxon>
        <taxon>Fungi</taxon>
        <taxon>Dikarya</taxon>
        <taxon>Ascomycota</taxon>
        <taxon>Pezizomycotina</taxon>
        <taxon>Dothideomycetes</taxon>
        <taxon>Pleosporomycetidae</taxon>
        <taxon>Pleosporales</taxon>
        <taxon>Lophiostomataceae</taxon>
        <taxon>Lophiostoma</taxon>
    </lineage>
</organism>
<proteinExistence type="predicted"/>
<gene>
    <name evidence="2" type="ORF">K491DRAFT_580293</name>
</gene>
<reference evidence="2" key="1">
    <citation type="journal article" date="2020" name="Stud. Mycol.">
        <title>101 Dothideomycetes genomes: a test case for predicting lifestyles and emergence of pathogens.</title>
        <authorList>
            <person name="Haridas S."/>
            <person name="Albert R."/>
            <person name="Binder M."/>
            <person name="Bloem J."/>
            <person name="Labutti K."/>
            <person name="Salamov A."/>
            <person name="Andreopoulos B."/>
            <person name="Baker S."/>
            <person name="Barry K."/>
            <person name="Bills G."/>
            <person name="Bluhm B."/>
            <person name="Cannon C."/>
            <person name="Castanera R."/>
            <person name="Culley D."/>
            <person name="Daum C."/>
            <person name="Ezra D."/>
            <person name="Gonzalez J."/>
            <person name="Henrissat B."/>
            <person name="Kuo A."/>
            <person name="Liang C."/>
            <person name="Lipzen A."/>
            <person name="Lutzoni F."/>
            <person name="Magnuson J."/>
            <person name="Mondo S."/>
            <person name="Nolan M."/>
            <person name="Ohm R."/>
            <person name="Pangilinan J."/>
            <person name="Park H.-J."/>
            <person name="Ramirez L."/>
            <person name="Alfaro M."/>
            <person name="Sun H."/>
            <person name="Tritt A."/>
            <person name="Yoshinaga Y."/>
            <person name="Zwiers L.-H."/>
            <person name="Turgeon B."/>
            <person name="Goodwin S."/>
            <person name="Spatafora J."/>
            <person name="Crous P."/>
            <person name="Grigoriev I."/>
        </authorList>
    </citation>
    <scope>NUCLEOTIDE SEQUENCE</scope>
    <source>
        <strain evidence="2">CBS 122681</strain>
    </source>
</reference>
<sequence>SSTIADGGDTTVVSVPYSSEGPTLPVLGNTDALVGVVGRGGIQEDDGGVRKRRRLDNGDTTTQTEAEGADKEIGSTHDLAELYEPWCLLPAELRISVEKRMQSFSWEDGVSVVVFTRNQNIKSGINRLSDLLTTPAETTNESSIDPQLPKSTEREGAAKGDVIAISAQGEATTKLVGIVELTKRHFKPTTSDLERASGKMDVQKWYSYISLTSCVIDTRTRKAKTKGKQQEDDKDDEDEQDAFESVLEIQEKEEEARKAMKTVPVLTTWMSKNRIPEFAESFGE</sequence>
<feature type="region of interest" description="Disordered" evidence="1">
    <location>
        <begin position="44"/>
        <end position="70"/>
    </location>
</feature>
<dbReference type="AlphaFoldDB" id="A0A6A6TPV1"/>
<feature type="region of interest" description="Disordered" evidence="1">
    <location>
        <begin position="220"/>
        <end position="242"/>
    </location>
</feature>
<name>A0A6A6TPV1_9PLEO</name>
<feature type="compositionally biased region" description="Polar residues" evidence="1">
    <location>
        <begin position="133"/>
        <end position="145"/>
    </location>
</feature>